<reference evidence="3 4" key="1">
    <citation type="submission" date="2018-02" db="EMBL/GenBank/DDBJ databases">
        <title>Classification genera of Pasteurellaceae by whole genome sequence comparison.</title>
        <authorList>
            <person name="Christensen H."/>
        </authorList>
    </citation>
    <scope>NUCLEOTIDE SEQUENCE [LARGE SCALE GENOMIC DNA]</scope>
    <source>
        <strain evidence="3 4">20186H4H1</strain>
    </source>
</reference>
<protein>
    <recommendedName>
        <fullName evidence="2">Probable Fe(2+)-trafficking protein</fullName>
    </recommendedName>
</protein>
<name>A0ABX4ZTI9_9PAST</name>
<comment type="function">
    <text evidence="2">Could be a mediator in iron transactions between iron acquisition and iron-requiring processes, such as synthesis and/or repair of Fe-S clusters in biosynthetic enzymes.</text>
</comment>
<dbReference type="EMBL" id="PQVI01000027">
    <property type="protein sequence ID" value="POY42831.1"/>
    <property type="molecule type" value="Genomic_DNA"/>
</dbReference>
<dbReference type="InterPro" id="IPR036766">
    <property type="entry name" value="Fe_traffick_prot_YggX_sf"/>
</dbReference>
<dbReference type="HAMAP" id="MF_00686">
    <property type="entry name" value="Fe_traffic_YggX"/>
    <property type="match status" value="1"/>
</dbReference>
<gene>
    <name evidence="3" type="ORF">C3Z13_02875</name>
</gene>
<dbReference type="InterPro" id="IPR007457">
    <property type="entry name" value="Fe_traffick_prot_YggX"/>
</dbReference>
<dbReference type="Pfam" id="PF04362">
    <property type="entry name" value="Iron_traffic"/>
    <property type="match status" value="1"/>
</dbReference>
<dbReference type="SUPFAM" id="SSF111148">
    <property type="entry name" value="YggX-like"/>
    <property type="match status" value="1"/>
</dbReference>
<evidence type="ECO:0000256" key="2">
    <source>
        <dbReference type="HAMAP-Rule" id="MF_00686"/>
    </source>
</evidence>
<accession>A0ABX4ZTI9</accession>
<sequence>MARTVFCAYLKQEADGLDFQLYPGELGKRIFDNISKQAWGEWMKKQQCSLMRKINMMNAEHRQLLEQEMVNFLFEGKDVHIEGYVFRQRKKNDEEICCCFDYSFFVCL</sequence>
<dbReference type="Proteomes" id="UP000237229">
    <property type="component" value="Unassembled WGS sequence"/>
</dbReference>
<comment type="similarity">
    <text evidence="2">Belongs to the Fe(2+)-trafficking protein family.</text>
</comment>
<keyword evidence="1 2" id="KW-0408">Iron</keyword>
<comment type="caution">
    <text evidence="3">The sequence shown here is derived from an EMBL/GenBank/DDBJ whole genome shotgun (WGS) entry which is preliminary data.</text>
</comment>
<evidence type="ECO:0000313" key="3">
    <source>
        <dbReference type="EMBL" id="POY42831.1"/>
    </source>
</evidence>
<dbReference type="NCBIfam" id="NF003817">
    <property type="entry name" value="PRK05408.1"/>
    <property type="match status" value="1"/>
</dbReference>
<dbReference type="RefSeq" id="WP_103854945.1">
    <property type="nucleotide sequence ID" value="NZ_PQVI01000027.1"/>
</dbReference>
<keyword evidence="4" id="KW-1185">Reference proteome</keyword>
<dbReference type="Gene3D" id="1.10.3880.10">
    <property type="entry name" value="Fe(II) trafficking protein YggX"/>
    <property type="match status" value="1"/>
</dbReference>
<dbReference type="PANTHER" id="PTHR36965:SF1">
    <property type="entry name" value="FE(2+)-TRAFFICKING PROTEIN-RELATED"/>
    <property type="match status" value="1"/>
</dbReference>
<evidence type="ECO:0000256" key="1">
    <source>
        <dbReference type="ARBA" id="ARBA00023004"/>
    </source>
</evidence>
<organism evidence="3 4">
    <name type="scientific">Avibacterium endocarditidis</name>
    <dbReference type="NCBI Taxonomy" id="380674"/>
    <lineage>
        <taxon>Bacteria</taxon>
        <taxon>Pseudomonadati</taxon>
        <taxon>Pseudomonadota</taxon>
        <taxon>Gammaproteobacteria</taxon>
        <taxon>Pasteurellales</taxon>
        <taxon>Pasteurellaceae</taxon>
        <taxon>Avibacterium</taxon>
    </lineage>
</organism>
<evidence type="ECO:0000313" key="4">
    <source>
        <dbReference type="Proteomes" id="UP000237229"/>
    </source>
</evidence>
<dbReference type="PANTHER" id="PTHR36965">
    <property type="entry name" value="FE(2+)-TRAFFICKING PROTEIN-RELATED"/>
    <property type="match status" value="1"/>
</dbReference>
<proteinExistence type="inferred from homology"/>